<protein>
    <recommendedName>
        <fullName evidence="1">DUF4466 domain-containing protein</fullName>
    </recommendedName>
</protein>
<feature type="domain" description="DUF4466" evidence="1">
    <location>
        <begin position="26"/>
        <end position="328"/>
    </location>
</feature>
<dbReference type="Gene3D" id="2.60.40.3550">
    <property type="entry name" value="Domain of unknown function DUF4466"/>
    <property type="match status" value="1"/>
</dbReference>
<proteinExistence type="predicted"/>
<evidence type="ECO:0000313" key="3">
    <source>
        <dbReference type="Proteomes" id="UP000321532"/>
    </source>
</evidence>
<dbReference type="EMBL" id="BJYS01000002">
    <property type="protein sequence ID" value="GEO02808.1"/>
    <property type="molecule type" value="Genomic_DNA"/>
</dbReference>
<name>A0A512ASZ2_9BACT</name>
<sequence length="330" mass="36016">MIMQNKYFINITFLLAIILLLNACKEEEYAIPETKDALQNDVIKRTLGPNLVGQRIEFAYAMAVPRTRGKLVSAQVEASIEGATGTFLENRSFYTNGSGQDVGVKIGEPSATEGKITKVSFTTDTTAATLRYYYVIPEAARGQTVTFNFTANSSNGETVTYAMGPYQISKMDMKLDLAVRDGAASYISIADMAVYTAANAAANADKIDLVYLHRTTPASFAHSLVSPAADPQYLPGITLPAGVNKSTKVSKAFGLRDQQLARLQFGIFIDDLDFQELNLADAPNFAINMRAESGVWVETADGKYRAYIFVNSVNNTNKSAVISIKRFTLQ</sequence>
<dbReference type="Pfam" id="PF14725">
    <property type="entry name" value="DUF4466"/>
    <property type="match status" value="1"/>
</dbReference>
<keyword evidence="3" id="KW-1185">Reference proteome</keyword>
<evidence type="ECO:0000313" key="2">
    <source>
        <dbReference type="EMBL" id="GEO02808.1"/>
    </source>
</evidence>
<comment type="caution">
    <text evidence="2">The sequence shown here is derived from an EMBL/GenBank/DDBJ whole genome shotgun (WGS) entry which is preliminary data.</text>
</comment>
<organism evidence="2 3">
    <name type="scientific">Adhaeribacter aerolatus</name>
    <dbReference type="NCBI Taxonomy" id="670289"/>
    <lineage>
        <taxon>Bacteria</taxon>
        <taxon>Pseudomonadati</taxon>
        <taxon>Bacteroidota</taxon>
        <taxon>Cytophagia</taxon>
        <taxon>Cytophagales</taxon>
        <taxon>Hymenobacteraceae</taxon>
        <taxon>Adhaeribacter</taxon>
    </lineage>
</organism>
<dbReference type="Proteomes" id="UP000321532">
    <property type="component" value="Unassembled WGS sequence"/>
</dbReference>
<dbReference type="InterPro" id="IPR041873">
    <property type="entry name" value="PARMER_03128_N"/>
</dbReference>
<dbReference type="InterPro" id="IPR028072">
    <property type="entry name" value="DUF4466"/>
</dbReference>
<dbReference type="CDD" id="cd07472">
    <property type="entry name" value="HmuY_like"/>
    <property type="match status" value="1"/>
</dbReference>
<accession>A0A512ASZ2</accession>
<dbReference type="CDD" id="cd12106">
    <property type="entry name" value="PARMER_03128_N"/>
    <property type="match status" value="1"/>
</dbReference>
<reference evidence="2 3" key="1">
    <citation type="submission" date="2019-07" db="EMBL/GenBank/DDBJ databases">
        <title>Whole genome shotgun sequence of Adhaeribacter aerolatus NBRC 106133.</title>
        <authorList>
            <person name="Hosoyama A."/>
            <person name="Uohara A."/>
            <person name="Ohji S."/>
            <person name="Ichikawa N."/>
        </authorList>
    </citation>
    <scope>NUCLEOTIDE SEQUENCE [LARGE SCALE GENOMIC DNA]</scope>
    <source>
        <strain evidence="2 3">NBRC 106133</strain>
    </source>
</reference>
<dbReference type="AlphaFoldDB" id="A0A512ASZ2"/>
<gene>
    <name evidence="2" type="ORF">AAE02nite_04720</name>
</gene>
<evidence type="ECO:0000259" key="1">
    <source>
        <dbReference type="Pfam" id="PF14725"/>
    </source>
</evidence>